<keyword evidence="3 4" id="KW-0862">Zinc</keyword>
<comment type="subcellular location">
    <subcellularLocation>
        <location evidence="4">Cytoplasm</location>
    </subcellularLocation>
</comment>
<gene>
    <name evidence="6" type="ORF">SAMN04488559_1187</name>
</gene>
<feature type="active site" evidence="4">
    <location>
        <position position="68"/>
    </location>
</feature>
<evidence type="ECO:0000259" key="5">
    <source>
        <dbReference type="SMART" id="SM00731"/>
    </source>
</evidence>
<dbReference type="GO" id="GO:0008270">
    <property type="term" value="F:zinc ion binding"/>
    <property type="evidence" value="ECO:0007669"/>
    <property type="project" value="UniProtKB-UniRule"/>
</dbReference>
<dbReference type="RefSeq" id="WP_092653494.1">
    <property type="nucleotide sequence ID" value="NZ_FOHA01000018.1"/>
</dbReference>
<feature type="domain" description="SprT-like" evidence="5">
    <location>
        <begin position="4"/>
        <end position="149"/>
    </location>
</feature>
<dbReference type="EMBL" id="FOHA01000018">
    <property type="protein sequence ID" value="SES02055.1"/>
    <property type="molecule type" value="Genomic_DNA"/>
</dbReference>
<evidence type="ECO:0000313" key="7">
    <source>
        <dbReference type="Proteomes" id="UP000198948"/>
    </source>
</evidence>
<dbReference type="Proteomes" id="UP000198948">
    <property type="component" value="Unassembled WGS sequence"/>
</dbReference>
<name>A0A1H9TXT9_9LACT</name>
<keyword evidence="7" id="KW-1185">Reference proteome</keyword>
<keyword evidence="2 4" id="KW-0479">Metal-binding</keyword>
<evidence type="ECO:0000256" key="4">
    <source>
        <dbReference type="HAMAP-Rule" id="MF_00745"/>
    </source>
</evidence>
<dbReference type="InterPro" id="IPR035240">
    <property type="entry name" value="SprT_Zn_ribbon"/>
</dbReference>
<reference evidence="6 7" key="1">
    <citation type="submission" date="2016-10" db="EMBL/GenBank/DDBJ databases">
        <authorList>
            <person name="de Groot N.N."/>
        </authorList>
    </citation>
    <scope>NUCLEOTIDE SEQUENCE [LARGE SCALE GENOMIC DNA]</scope>
    <source>
        <strain evidence="6 7">DSM 13760</strain>
    </source>
</reference>
<dbReference type="STRING" id="142588.SAMN04488559_1187"/>
<dbReference type="Gene3D" id="3.30.2010.10">
    <property type="entry name" value="Metalloproteases ('zincins'), catalytic domain"/>
    <property type="match status" value="1"/>
</dbReference>
<dbReference type="AlphaFoldDB" id="A0A1H9TXT9"/>
<dbReference type="InterPro" id="IPR006640">
    <property type="entry name" value="SprT-like_domain"/>
</dbReference>
<dbReference type="GO" id="GO:0006950">
    <property type="term" value="P:response to stress"/>
    <property type="evidence" value="ECO:0007669"/>
    <property type="project" value="UniProtKB-ARBA"/>
</dbReference>
<feature type="binding site" evidence="4">
    <location>
        <position position="71"/>
    </location>
    <ligand>
        <name>Zn(2+)</name>
        <dbReference type="ChEBI" id="CHEBI:29105"/>
    </ligand>
</feature>
<protein>
    <recommendedName>
        <fullName evidence="4">Protein SprT-like</fullName>
    </recommendedName>
</protein>
<evidence type="ECO:0000313" key="6">
    <source>
        <dbReference type="EMBL" id="SES02055.1"/>
    </source>
</evidence>
<sequence length="153" mass="17930">MKKETLQQLVEEISLASFGRPFKHQATFNKRLKTTGGRYHLQSHHLDFNPKVYEKYGQDELVKVIKHELCHYHLHLLGQGYQHKDRDFKVLLQRVGGSRYVQPLTEAQPKSTTLWAYQCTKCGVEVRRKRRFDVKRYVCGSCQGKLVLKGRIS</sequence>
<comment type="cofactor">
    <cofactor evidence="4">
        <name>Zn(2+)</name>
        <dbReference type="ChEBI" id="CHEBI:29105"/>
    </cofactor>
    <text evidence="4">Binds 1 zinc ion.</text>
</comment>
<accession>A0A1H9TXT9</accession>
<evidence type="ECO:0000256" key="2">
    <source>
        <dbReference type="ARBA" id="ARBA00022723"/>
    </source>
</evidence>
<dbReference type="Pfam" id="PF17283">
    <property type="entry name" value="Zn_ribbon_SprT"/>
    <property type="match status" value="1"/>
</dbReference>
<dbReference type="NCBIfam" id="NF003339">
    <property type="entry name" value="PRK04351.1"/>
    <property type="match status" value="1"/>
</dbReference>
<keyword evidence="1 4" id="KW-0963">Cytoplasm</keyword>
<evidence type="ECO:0000256" key="1">
    <source>
        <dbReference type="ARBA" id="ARBA00022490"/>
    </source>
</evidence>
<dbReference type="HAMAP" id="MF_00745">
    <property type="entry name" value="SprT_like"/>
    <property type="match status" value="1"/>
</dbReference>
<proteinExistence type="inferred from homology"/>
<dbReference type="OrthoDB" id="9799909at2"/>
<evidence type="ECO:0000256" key="3">
    <source>
        <dbReference type="ARBA" id="ARBA00022833"/>
    </source>
</evidence>
<dbReference type="SMART" id="SM00731">
    <property type="entry name" value="SprT"/>
    <property type="match status" value="1"/>
</dbReference>
<feature type="binding site" evidence="4">
    <location>
        <position position="67"/>
    </location>
    <ligand>
        <name>Zn(2+)</name>
        <dbReference type="ChEBI" id="CHEBI:29105"/>
    </ligand>
</feature>
<dbReference type="InterPro" id="IPR023524">
    <property type="entry name" value="Uncharacterised_SprT-like"/>
</dbReference>
<comment type="similarity">
    <text evidence="4">Belongs to the SprT family.</text>
</comment>
<dbReference type="Pfam" id="PF10263">
    <property type="entry name" value="SprT-like"/>
    <property type="match status" value="1"/>
</dbReference>
<dbReference type="GO" id="GO:0005737">
    <property type="term" value="C:cytoplasm"/>
    <property type="evidence" value="ECO:0007669"/>
    <property type="project" value="UniProtKB-SubCell"/>
</dbReference>
<organism evidence="6 7">
    <name type="scientific">Isobaculum melis</name>
    <dbReference type="NCBI Taxonomy" id="142588"/>
    <lineage>
        <taxon>Bacteria</taxon>
        <taxon>Bacillati</taxon>
        <taxon>Bacillota</taxon>
        <taxon>Bacilli</taxon>
        <taxon>Lactobacillales</taxon>
        <taxon>Carnobacteriaceae</taxon>
        <taxon>Isobaculum</taxon>
    </lineage>
</organism>